<comment type="subcellular location">
    <subcellularLocation>
        <location evidence="1">Membrane</location>
        <topology evidence="1">Single-pass type I membrane protein</topology>
    </subcellularLocation>
</comment>
<evidence type="ECO:0000256" key="1">
    <source>
        <dbReference type="ARBA" id="ARBA00004479"/>
    </source>
</evidence>
<dbReference type="InterPro" id="IPR000152">
    <property type="entry name" value="EGF-type_Asp/Asn_hydroxyl_site"/>
</dbReference>
<feature type="domain" description="EGF-like" evidence="13">
    <location>
        <begin position="308"/>
        <end position="348"/>
    </location>
</feature>
<evidence type="ECO:0000256" key="5">
    <source>
        <dbReference type="ARBA" id="ARBA00022737"/>
    </source>
</evidence>
<evidence type="ECO:0000256" key="9">
    <source>
        <dbReference type="ARBA" id="ARBA00023157"/>
    </source>
</evidence>
<dbReference type="RefSeq" id="XP_022286326.1">
    <property type="nucleotide sequence ID" value="XM_022430618.1"/>
</dbReference>
<evidence type="ECO:0000259" key="14">
    <source>
        <dbReference type="PROSITE" id="PS51670"/>
    </source>
</evidence>
<dbReference type="SMART" id="SM00181">
    <property type="entry name" value="EGF"/>
    <property type="match status" value="7"/>
</dbReference>
<keyword evidence="4 12" id="KW-0732">Signal</keyword>
<gene>
    <name evidence="16" type="primary">LOC111099195</name>
</gene>
<dbReference type="PROSITE" id="PS00010">
    <property type="entry name" value="ASX_HYDROXYL"/>
    <property type="match status" value="5"/>
</dbReference>
<evidence type="ECO:0000256" key="12">
    <source>
        <dbReference type="SAM" id="SignalP"/>
    </source>
</evidence>
<dbReference type="Gene3D" id="2.10.25.10">
    <property type="entry name" value="Laminin"/>
    <property type="match status" value="7"/>
</dbReference>
<evidence type="ECO:0000256" key="8">
    <source>
        <dbReference type="ARBA" id="ARBA00023136"/>
    </source>
</evidence>
<dbReference type="InterPro" id="IPR000742">
    <property type="entry name" value="EGF"/>
</dbReference>
<dbReference type="FunFam" id="2.10.25.10:FF:000202">
    <property type="entry name" value="Multiple epidermal growth factor-like domains 8"/>
    <property type="match status" value="1"/>
</dbReference>
<dbReference type="PROSITE" id="PS01187">
    <property type="entry name" value="EGF_CA"/>
    <property type="match status" value="3"/>
</dbReference>
<dbReference type="SUPFAM" id="SSF57184">
    <property type="entry name" value="Growth factor receptor domain"/>
    <property type="match status" value="2"/>
</dbReference>
<dbReference type="InterPro" id="IPR018097">
    <property type="entry name" value="EGF_Ca-bd_CS"/>
</dbReference>
<dbReference type="GO" id="GO:0005509">
    <property type="term" value="F:calcium ion binding"/>
    <property type="evidence" value="ECO:0007669"/>
    <property type="project" value="InterPro"/>
</dbReference>
<feature type="domain" description="EGF-like" evidence="13">
    <location>
        <begin position="133"/>
        <end position="173"/>
    </location>
</feature>
<keyword evidence="6" id="KW-0106">Calcium</keyword>
<dbReference type="InterPro" id="IPR049883">
    <property type="entry name" value="NOTCH1_EGF-like"/>
</dbReference>
<dbReference type="Proteomes" id="UP000694844">
    <property type="component" value="Chromosome 1"/>
</dbReference>
<dbReference type="Pfam" id="PF12947">
    <property type="entry name" value="EGF_3"/>
    <property type="match status" value="3"/>
</dbReference>
<dbReference type="InterPro" id="IPR024731">
    <property type="entry name" value="NELL2-like_EGF"/>
</dbReference>
<accession>A0A8B8A4A8</accession>
<evidence type="ECO:0000256" key="2">
    <source>
        <dbReference type="ARBA" id="ARBA00022536"/>
    </source>
</evidence>
<feature type="domain" description="EGF-like" evidence="13">
    <location>
        <begin position="225"/>
        <end position="265"/>
    </location>
</feature>
<evidence type="ECO:0000313" key="16">
    <source>
        <dbReference type="RefSeq" id="XP_022286326.1"/>
    </source>
</evidence>
<keyword evidence="10" id="KW-0325">Glycoprotein</keyword>
<dbReference type="SUPFAM" id="SSF57196">
    <property type="entry name" value="EGF/Laminin"/>
    <property type="match status" value="2"/>
</dbReference>
<feature type="domain" description="EGF-like" evidence="13">
    <location>
        <begin position="391"/>
        <end position="433"/>
    </location>
</feature>
<dbReference type="PROSITE" id="PS51670">
    <property type="entry name" value="SHKT"/>
    <property type="match status" value="1"/>
</dbReference>
<keyword evidence="3" id="KW-0812">Transmembrane</keyword>
<evidence type="ECO:0000256" key="3">
    <source>
        <dbReference type="ARBA" id="ARBA00022692"/>
    </source>
</evidence>
<dbReference type="PANTHER" id="PTHR24039:SF58">
    <property type="entry name" value="EGF-LIKE DOMAIN-CONTAINING PROTEIN"/>
    <property type="match status" value="1"/>
</dbReference>
<dbReference type="GO" id="GO:0016020">
    <property type="term" value="C:membrane"/>
    <property type="evidence" value="ECO:0007669"/>
    <property type="project" value="UniProtKB-SubCell"/>
</dbReference>
<keyword evidence="7" id="KW-1133">Transmembrane helix</keyword>
<dbReference type="InterPro" id="IPR009030">
    <property type="entry name" value="Growth_fac_rcpt_cys_sf"/>
</dbReference>
<name>A0A8B8A4A8_CRAVI</name>
<feature type="chain" id="PRO_5034229236" evidence="12">
    <location>
        <begin position="19"/>
        <end position="444"/>
    </location>
</feature>
<dbReference type="GO" id="GO:0048731">
    <property type="term" value="P:system development"/>
    <property type="evidence" value="ECO:0007669"/>
    <property type="project" value="UniProtKB-ARBA"/>
</dbReference>
<protein>
    <submittedName>
        <fullName evidence="16">Fibulin-1-like</fullName>
    </submittedName>
</protein>
<dbReference type="CDD" id="cd00054">
    <property type="entry name" value="EGF_CA"/>
    <property type="match status" value="5"/>
</dbReference>
<dbReference type="OrthoDB" id="41109at2759"/>
<keyword evidence="9" id="KW-1015">Disulfide bond</keyword>
<dbReference type="GO" id="GO:0048513">
    <property type="term" value="P:animal organ development"/>
    <property type="evidence" value="ECO:0007669"/>
    <property type="project" value="UniProtKB-ARBA"/>
</dbReference>
<dbReference type="FunFam" id="2.10.25.10:FF:000038">
    <property type="entry name" value="Fibrillin 2"/>
    <property type="match status" value="3"/>
</dbReference>
<reference evidence="16" key="2">
    <citation type="submission" date="2025-08" db="UniProtKB">
        <authorList>
            <consortium name="RefSeq"/>
        </authorList>
    </citation>
    <scope>IDENTIFICATION</scope>
    <source>
        <tissue evidence="16">Whole sample</tissue>
    </source>
</reference>
<dbReference type="PROSITE" id="PS50026">
    <property type="entry name" value="EGF_3"/>
    <property type="match status" value="5"/>
</dbReference>
<evidence type="ECO:0000256" key="7">
    <source>
        <dbReference type="ARBA" id="ARBA00022989"/>
    </source>
</evidence>
<feature type="domain" description="ShKT" evidence="14">
    <location>
        <begin position="97"/>
        <end position="132"/>
    </location>
</feature>
<dbReference type="InterPro" id="IPR003582">
    <property type="entry name" value="ShKT_dom"/>
</dbReference>
<proteinExistence type="predicted"/>
<evidence type="ECO:0000313" key="15">
    <source>
        <dbReference type="Proteomes" id="UP000694844"/>
    </source>
</evidence>
<dbReference type="PROSITE" id="PS01186">
    <property type="entry name" value="EGF_2"/>
    <property type="match status" value="6"/>
</dbReference>
<evidence type="ECO:0000256" key="4">
    <source>
        <dbReference type="ARBA" id="ARBA00022729"/>
    </source>
</evidence>
<feature type="domain" description="EGF-like" evidence="13">
    <location>
        <begin position="349"/>
        <end position="390"/>
    </location>
</feature>
<dbReference type="KEGG" id="cvn:111099195"/>
<evidence type="ECO:0000256" key="11">
    <source>
        <dbReference type="PROSITE-ProRule" id="PRU00076"/>
    </source>
</evidence>
<evidence type="ECO:0000259" key="13">
    <source>
        <dbReference type="PROSITE" id="PS50026"/>
    </source>
</evidence>
<evidence type="ECO:0000256" key="10">
    <source>
        <dbReference type="ARBA" id="ARBA00023180"/>
    </source>
</evidence>
<dbReference type="AlphaFoldDB" id="A0A8B8A4A8"/>
<keyword evidence="15" id="KW-1185">Reference proteome</keyword>
<comment type="caution">
    <text evidence="11">Lacks conserved residue(s) required for the propagation of feature annotation.</text>
</comment>
<evidence type="ECO:0000256" key="6">
    <source>
        <dbReference type="ARBA" id="ARBA00022837"/>
    </source>
</evidence>
<feature type="signal peptide" evidence="12">
    <location>
        <begin position="1"/>
        <end position="18"/>
    </location>
</feature>
<dbReference type="Pfam" id="PF07645">
    <property type="entry name" value="EGF_CA"/>
    <property type="match status" value="4"/>
</dbReference>
<sequence>MEKYMVVLTALVISSATAQLSLHSENLVRMFSDYLLSDEQNFQLQRETRGVELDGYSQLSKRNTPVSYKVQNFALWYEPASGMRFCETNQSVVFQQCIDTSVNCPYLKTALRICEKPDAAKNLGCLKTCNLCHDKCATGENNCHSLADCHTAEDSFTCLCRKGYEGDGVTSCSDIDECSTNKHNCLQNQICRNTIGGYNCLSKAVKTVQTKCLSGYTLKNGKCEDINECTSGLAACDKNAICTNTQGSYVCRCKVGYVGSGSFCRDVNECLDKTDTCDKTTSMCLNTEGGFSCRCKSGYNEVMGKCVDIDECRSGAHNCSSHATCINNPGSYRCTCRAGFRGDGFKCQDVDECSSGERNFCDKVASCTNTFGSYTCTCPKGYYGSGLYCHDTNECARRSTNKCHSRAKCTNTPGSYTCACLDGYTGDGMTKCNRKSATKWSWWG</sequence>
<keyword evidence="8" id="KW-0472">Membrane</keyword>
<organism evidence="15 16">
    <name type="scientific">Crassostrea virginica</name>
    <name type="common">Eastern oyster</name>
    <dbReference type="NCBI Taxonomy" id="6565"/>
    <lineage>
        <taxon>Eukaryota</taxon>
        <taxon>Metazoa</taxon>
        <taxon>Spiralia</taxon>
        <taxon>Lophotrochozoa</taxon>
        <taxon>Mollusca</taxon>
        <taxon>Bivalvia</taxon>
        <taxon>Autobranchia</taxon>
        <taxon>Pteriomorphia</taxon>
        <taxon>Ostreida</taxon>
        <taxon>Ostreoidea</taxon>
        <taxon>Ostreidae</taxon>
        <taxon>Crassostrea</taxon>
    </lineage>
</organism>
<keyword evidence="5" id="KW-0677">Repeat</keyword>
<reference evidence="15" key="1">
    <citation type="submission" date="2024-06" db="UniProtKB">
        <authorList>
            <consortium name="RefSeq"/>
        </authorList>
    </citation>
    <scope>NUCLEOTIDE SEQUENCE [LARGE SCALE GENOMIC DNA]</scope>
</reference>
<dbReference type="InterPro" id="IPR001881">
    <property type="entry name" value="EGF-like_Ca-bd_dom"/>
</dbReference>
<keyword evidence="2 11" id="KW-0245">EGF-like domain</keyword>
<dbReference type="GeneID" id="111099195"/>
<dbReference type="SMART" id="SM00179">
    <property type="entry name" value="EGF_CA"/>
    <property type="match status" value="7"/>
</dbReference>
<dbReference type="PANTHER" id="PTHR24039">
    <property type="entry name" value="FIBRILLIN-RELATED"/>
    <property type="match status" value="1"/>
</dbReference>